<dbReference type="RefSeq" id="WP_187716769.1">
    <property type="nucleotide sequence ID" value="NZ_JACTAH010000001.1"/>
</dbReference>
<comment type="subcellular location">
    <subcellularLocation>
        <location evidence="1">Cell membrane</location>
        <topology evidence="1">Multi-pass membrane protein</topology>
    </subcellularLocation>
</comment>
<evidence type="ECO:0000256" key="1">
    <source>
        <dbReference type="ARBA" id="ARBA00004651"/>
    </source>
</evidence>
<evidence type="ECO:0000256" key="3">
    <source>
        <dbReference type="ARBA" id="ARBA00022475"/>
    </source>
</evidence>
<protein>
    <submittedName>
        <fullName evidence="8">Na+/H+ antiporter subunit E</fullName>
    </submittedName>
</protein>
<keyword evidence="5 7" id="KW-1133">Transmembrane helix</keyword>
<dbReference type="PANTHER" id="PTHR34584:SF1">
    <property type="entry name" value="NA(+)_H(+) ANTIPORTER SUBUNIT E1"/>
    <property type="match status" value="1"/>
</dbReference>
<evidence type="ECO:0000256" key="7">
    <source>
        <dbReference type="SAM" id="Phobius"/>
    </source>
</evidence>
<accession>A0ABR9B6I7</accession>
<comment type="caution">
    <text evidence="8">The sequence shown here is derived from an EMBL/GenBank/DDBJ whole genome shotgun (WGS) entry which is preliminary data.</text>
</comment>
<keyword evidence="3" id="KW-1003">Cell membrane</keyword>
<dbReference type="PANTHER" id="PTHR34584">
    <property type="entry name" value="NA(+)/H(+) ANTIPORTER SUBUNIT E1"/>
    <property type="match status" value="1"/>
</dbReference>
<keyword evidence="6 7" id="KW-0472">Membrane</keyword>
<dbReference type="InterPro" id="IPR002758">
    <property type="entry name" value="Cation_antiport_E"/>
</dbReference>
<gene>
    <name evidence="8" type="ORF">IFO67_03610</name>
</gene>
<reference evidence="9" key="1">
    <citation type="submission" date="2023-07" db="EMBL/GenBank/DDBJ databases">
        <title>Thauera sp. CAU 1555 isolated from sand of Yaerae Beach.</title>
        <authorList>
            <person name="Kim W."/>
        </authorList>
    </citation>
    <scope>NUCLEOTIDE SEQUENCE [LARGE SCALE GENOMIC DNA]</scope>
    <source>
        <strain evidence="9">CAU 1555</strain>
    </source>
</reference>
<keyword evidence="9" id="KW-1185">Reference proteome</keyword>
<evidence type="ECO:0000313" key="9">
    <source>
        <dbReference type="Proteomes" id="UP000603602"/>
    </source>
</evidence>
<evidence type="ECO:0000256" key="5">
    <source>
        <dbReference type="ARBA" id="ARBA00022989"/>
    </source>
</evidence>
<dbReference type="Proteomes" id="UP000603602">
    <property type="component" value="Unassembled WGS sequence"/>
</dbReference>
<keyword evidence="4 7" id="KW-0812">Transmembrane</keyword>
<evidence type="ECO:0000256" key="4">
    <source>
        <dbReference type="ARBA" id="ARBA00022692"/>
    </source>
</evidence>
<evidence type="ECO:0000256" key="6">
    <source>
        <dbReference type="ARBA" id="ARBA00023136"/>
    </source>
</evidence>
<organism evidence="8 9">
    <name type="scientific">Thauera sedimentorum</name>
    <dbReference type="NCBI Taxonomy" id="2767595"/>
    <lineage>
        <taxon>Bacteria</taxon>
        <taxon>Pseudomonadati</taxon>
        <taxon>Pseudomonadota</taxon>
        <taxon>Betaproteobacteria</taxon>
        <taxon>Rhodocyclales</taxon>
        <taxon>Zoogloeaceae</taxon>
        <taxon>Thauera</taxon>
    </lineage>
</organism>
<evidence type="ECO:0000313" key="8">
    <source>
        <dbReference type="EMBL" id="MBD8501959.1"/>
    </source>
</evidence>
<name>A0ABR9B6I7_9RHOO</name>
<evidence type="ECO:0000256" key="2">
    <source>
        <dbReference type="ARBA" id="ARBA00006228"/>
    </source>
</evidence>
<comment type="similarity">
    <text evidence="2">Belongs to the CPA3 antiporters (TC 2.A.63) subunit E family.</text>
</comment>
<sequence length="163" mass="17452">MFGLHILLAAGLAAFSGGLSPLGVLVAFVLVYLLLKMSVRLTGLRGYLLRLELGLRFAGWFVVEVCRASLDVARLVLARRVEVSPAVVPVALARADDRVATLIAALVTLTPGTLALAYRSESRTLYVHALDAGSAAEVEEGVRRIEARLLAWLDAGDGLWEAK</sequence>
<dbReference type="EMBL" id="JACYTO010000001">
    <property type="protein sequence ID" value="MBD8501959.1"/>
    <property type="molecule type" value="Genomic_DNA"/>
</dbReference>
<dbReference type="Pfam" id="PF01899">
    <property type="entry name" value="MNHE"/>
    <property type="match status" value="1"/>
</dbReference>
<proteinExistence type="inferred from homology"/>
<feature type="transmembrane region" description="Helical" evidence="7">
    <location>
        <begin position="6"/>
        <end position="35"/>
    </location>
</feature>